<proteinExistence type="inferred from homology"/>
<dbReference type="Gene3D" id="1.10.8.60">
    <property type="match status" value="1"/>
</dbReference>
<dbReference type="GO" id="GO:0008622">
    <property type="term" value="C:epsilon DNA polymerase complex"/>
    <property type="evidence" value="ECO:0007669"/>
    <property type="project" value="UniProtKB-UniRule"/>
</dbReference>
<protein>
    <recommendedName>
        <fullName evidence="6">DNA polymerase epsilon subunit</fullName>
    </recommendedName>
    <alternativeName>
        <fullName evidence="6">DNA polymerase II subunit 2</fullName>
    </alternativeName>
</protein>
<evidence type="ECO:0000259" key="8">
    <source>
        <dbReference type="Pfam" id="PF12213"/>
    </source>
</evidence>
<accession>A0A9P1N662</accession>
<dbReference type="PANTHER" id="PTHR12708:SF0">
    <property type="entry name" value="DNA POLYMERASE EPSILON SUBUNIT 2"/>
    <property type="match status" value="1"/>
</dbReference>
<feature type="domain" description="DNA polymerase alpha/delta/epsilon subunit B" evidence="7">
    <location>
        <begin position="273"/>
        <end position="472"/>
    </location>
</feature>
<dbReference type="OrthoDB" id="10254730at2759"/>
<evidence type="ECO:0000256" key="1">
    <source>
        <dbReference type="ARBA" id="ARBA00004123"/>
    </source>
</evidence>
<evidence type="ECO:0000313" key="9">
    <source>
        <dbReference type="EMBL" id="CAI5449471.1"/>
    </source>
</evidence>
<dbReference type="InterPro" id="IPR016266">
    <property type="entry name" value="POLE2"/>
</dbReference>
<feature type="domain" description="DNA polymerase epsilon subunit B N-terminal" evidence="8">
    <location>
        <begin position="4"/>
        <end position="75"/>
    </location>
</feature>
<dbReference type="GO" id="GO:0003677">
    <property type="term" value="F:DNA binding"/>
    <property type="evidence" value="ECO:0007669"/>
    <property type="project" value="UniProtKB-UniRule"/>
</dbReference>
<dbReference type="EMBL" id="CANHGI010000004">
    <property type="protein sequence ID" value="CAI5449471.1"/>
    <property type="molecule type" value="Genomic_DNA"/>
</dbReference>
<evidence type="ECO:0000256" key="4">
    <source>
        <dbReference type="ARBA" id="ARBA00023125"/>
    </source>
</evidence>
<dbReference type="Pfam" id="PF04042">
    <property type="entry name" value="DNA_pol_E_B"/>
    <property type="match status" value="1"/>
</dbReference>
<keyword evidence="10" id="KW-1185">Reference proteome</keyword>
<dbReference type="GO" id="GO:0042276">
    <property type="term" value="P:error-prone translesion synthesis"/>
    <property type="evidence" value="ECO:0007669"/>
    <property type="project" value="TreeGrafter"/>
</dbReference>
<dbReference type="GO" id="GO:0006261">
    <property type="term" value="P:DNA-templated DNA replication"/>
    <property type="evidence" value="ECO:0007669"/>
    <property type="project" value="InterPro"/>
</dbReference>
<comment type="caution">
    <text evidence="9">The sequence shown here is derived from an EMBL/GenBank/DDBJ whole genome shotgun (WGS) entry which is preliminary data.</text>
</comment>
<dbReference type="PANTHER" id="PTHR12708">
    <property type="entry name" value="DNA POLYMERASE EPSILON SUBUNIT B"/>
    <property type="match status" value="1"/>
</dbReference>
<dbReference type="InterPro" id="IPR024639">
    <property type="entry name" value="DNA_pol_e_bsu_N"/>
</dbReference>
<evidence type="ECO:0000256" key="5">
    <source>
        <dbReference type="ARBA" id="ARBA00023242"/>
    </source>
</evidence>
<dbReference type="Gene3D" id="3.60.21.60">
    <property type="match status" value="1"/>
</dbReference>
<dbReference type="Proteomes" id="UP001152747">
    <property type="component" value="Unassembled WGS sequence"/>
</dbReference>
<comment type="subcellular location">
    <subcellularLocation>
        <location evidence="1 6">Nucleus</location>
    </subcellularLocation>
</comment>
<dbReference type="Pfam" id="PF12213">
    <property type="entry name" value="Dpoe2NT"/>
    <property type="match status" value="1"/>
</dbReference>
<evidence type="ECO:0000256" key="6">
    <source>
        <dbReference type="PIRNR" id="PIRNR000799"/>
    </source>
</evidence>
<keyword evidence="3 6" id="KW-0235">DNA replication</keyword>
<dbReference type="InterPro" id="IPR007185">
    <property type="entry name" value="DNA_pol_a/d/e_bsu"/>
</dbReference>
<evidence type="ECO:0000313" key="10">
    <source>
        <dbReference type="Proteomes" id="UP001152747"/>
    </source>
</evidence>
<organism evidence="9 10">
    <name type="scientific">Caenorhabditis angaria</name>
    <dbReference type="NCBI Taxonomy" id="860376"/>
    <lineage>
        <taxon>Eukaryota</taxon>
        <taxon>Metazoa</taxon>
        <taxon>Ecdysozoa</taxon>
        <taxon>Nematoda</taxon>
        <taxon>Chromadorea</taxon>
        <taxon>Rhabditida</taxon>
        <taxon>Rhabditina</taxon>
        <taxon>Rhabditomorpha</taxon>
        <taxon>Rhabditoidea</taxon>
        <taxon>Rhabditidae</taxon>
        <taxon>Peloderinae</taxon>
        <taxon>Caenorhabditis</taxon>
    </lineage>
</organism>
<sequence length="514" mass="58489">MEDEKVLRREIIKTFQLNAFELKREAVNLCTELFKDNDKEKRQRWLNKMIAVLKKQSLKSPLISEEIIRDIFRQCKSKGVQDAGKLLNVFDAFSLKPYEYDAELKKMIIRKEKPSLAADSASFANAIRQRFLLVKQRATRCTTLKNLKFTTCECLLSSNKTINGVVILGMLTQQKADCYHIEDLTGSIEVEFHDDTRFHHALFHEHCIAIFEGTFETGVLRVNEVAPVPVECADTTRKELSSNENWFGGEDKIAFRCNERLEASLASHPESAIVILSDVFLDDEKVLKGVYHLLEGYCQIPPVAFVFCGNFCSRTRQKETMALLDRGFRWLANQLNEFKDSYQKTQFIFVPGPDDPLVDMILPRPNLPSMLFKHISSVVNCTFASNPCRIQYASQEIVVFRNDMVKKMCRHSINAITPDSIPSRFARSVLSQAHLCPLPMHISPVIPDWSHALALNPLPDILITADRFESFTENVAGSGCIVTNPGSFSRSNFGFQVYYPQQRKVEASQIPADS</sequence>
<name>A0A9P1N662_9PELO</name>
<evidence type="ECO:0000256" key="3">
    <source>
        <dbReference type="ARBA" id="ARBA00022705"/>
    </source>
</evidence>
<reference evidence="9" key="1">
    <citation type="submission" date="2022-11" db="EMBL/GenBank/DDBJ databases">
        <authorList>
            <person name="Kikuchi T."/>
        </authorList>
    </citation>
    <scope>NUCLEOTIDE SEQUENCE</scope>
    <source>
        <strain evidence="9">PS1010</strain>
    </source>
</reference>
<gene>
    <name evidence="9" type="ORF">CAMP_LOCUS12108</name>
</gene>
<keyword evidence="5 6" id="KW-0539">Nucleus</keyword>
<dbReference type="AlphaFoldDB" id="A0A9P1N662"/>
<comment type="similarity">
    <text evidence="2 6">Belongs to the DNA polymerase epsilon subunit B family.</text>
</comment>
<evidence type="ECO:0000256" key="2">
    <source>
        <dbReference type="ARBA" id="ARBA00009560"/>
    </source>
</evidence>
<evidence type="ECO:0000259" key="7">
    <source>
        <dbReference type="Pfam" id="PF04042"/>
    </source>
</evidence>
<comment type="function">
    <text evidence="6">Participates in DNA repair and in chromosomal DNA replication.</text>
</comment>
<keyword evidence="4 6" id="KW-0238">DNA-binding</keyword>
<dbReference type="PIRSF" id="PIRSF000799">
    <property type="entry name" value="DNA_pol_eps_2"/>
    <property type="match status" value="1"/>
</dbReference>